<reference evidence="4" key="1">
    <citation type="journal article" date="2019" name="Int. J. Syst. Evol. Microbiol.">
        <title>The Global Catalogue of Microorganisms (GCM) 10K type strain sequencing project: providing services to taxonomists for standard genome sequencing and annotation.</title>
        <authorList>
            <consortium name="The Broad Institute Genomics Platform"/>
            <consortium name="The Broad Institute Genome Sequencing Center for Infectious Disease"/>
            <person name="Wu L."/>
            <person name="Ma J."/>
        </authorList>
    </citation>
    <scope>NUCLEOTIDE SEQUENCE [LARGE SCALE GENOMIC DNA]</scope>
    <source>
        <strain evidence="4">CCUG 58760</strain>
    </source>
</reference>
<dbReference type="InterPro" id="IPR005123">
    <property type="entry name" value="Oxoglu/Fe-dep_dioxygenase_dom"/>
</dbReference>
<feature type="region of interest" description="Disordered" evidence="1">
    <location>
        <begin position="335"/>
        <end position="356"/>
    </location>
</feature>
<keyword evidence="4" id="KW-1185">Reference proteome</keyword>
<dbReference type="EC" id="1.14.11.-" evidence="3"/>
<evidence type="ECO:0000313" key="3">
    <source>
        <dbReference type="EMBL" id="MFC5354815.1"/>
    </source>
</evidence>
<dbReference type="RefSeq" id="WP_376994531.1">
    <property type="nucleotide sequence ID" value="NZ_JBHSLC010000010.1"/>
</dbReference>
<sequence length="763" mass="81983">MTTIPATFAALLSGVQRPGDFVTAGTAALMTPLIEVDGVGPIALPLLPIQAEQLTAAAERAPYGRGPQTLRDESVRRTWQVDAVRVRIGGRHWPPMLEDIVGRVAAGLGVSGPVFAELYKMLVYGPGDFFLEHRDTEKEPGMFATLVIVLPSLSAGGELVVRHKGREKRLDLRGGDPSELAFAAFYADCVHEVLPVTAGHRLALIYNLVRPGTERPPQPPDYRRDAERVTVFLKSWGAAAGPRKLVYPLEHAYTLAELDFATLKGADAAVAGVLAAAAPPAGCDLHLALLSIEENGSAEHSGSYSYRRRWEEEEEGEFEVVEVIDRLASLTGWRRPDGTPGALGPLPVEEDSEVSPPGALDDLVPDEEHFQEATGNAGASFERSYRGAALVLWPRGRFFAVLSQGGPAVALPYLDDLAARWEGEGGDPASPLRAEAGALAGAILADWPGSGWNGHGRLLVLLTRLGDAEGIKTLLGRIADGDSLTVEDAPAIATACGLLEPERADARIAAIVAGASGRAREACCALLLGVARAFTPAARGALAGAAERLLDAFPEANGRPAAPPDARRDAWPVVRWERSLPVTPHLVADALAALELIAPPLAERLAGRMLAAPKDYGLDAVVKPAVFDLMDRPEARNLAVVERLRNAVVDHLLARIVEPLEPPKDWRRASGLPCHCPQCRELAAFLADPSRERWALKAAEQARSHAETVILNAQADLDVATERRGRPYTLIGTKNQAGYDRRVEQRRQDVTDLERLRSPSVFR</sequence>
<comment type="caution">
    <text evidence="3">The sequence shown here is derived from an EMBL/GenBank/DDBJ whole genome shotgun (WGS) entry which is preliminary data.</text>
</comment>
<feature type="domain" description="Fe2OG dioxygenase" evidence="2">
    <location>
        <begin position="113"/>
        <end position="210"/>
    </location>
</feature>
<dbReference type="PANTHER" id="PTHR33099">
    <property type="entry name" value="FE2OG DIOXYGENASE DOMAIN-CONTAINING PROTEIN"/>
    <property type="match status" value="1"/>
</dbReference>
<dbReference type="PROSITE" id="PS51471">
    <property type="entry name" value="FE2OG_OXY"/>
    <property type="match status" value="1"/>
</dbReference>
<dbReference type="Gene3D" id="2.60.120.620">
    <property type="entry name" value="q2cbj1_9rhob like domain"/>
    <property type="match status" value="1"/>
</dbReference>
<dbReference type="InterPro" id="IPR044862">
    <property type="entry name" value="Pro_4_hyd_alph_FE2OG_OXY"/>
</dbReference>
<evidence type="ECO:0000256" key="1">
    <source>
        <dbReference type="SAM" id="MobiDB-lite"/>
    </source>
</evidence>
<proteinExistence type="predicted"/>
<dbReference type="PANTHER" id="PTHR33099:SF7">
    <property type="entry name" value="MYND-TYPE DOMAIN-CONTAINING PROTEIN"/>
    <property type="match status" value="1"/>
</dbReference>
<dbReference type="GO" id="GO:0016491">
    <property type="term" value="F:oxidoreductase activity"/>
    <property type="evidence" value="ECO:0007669"/>
    <property type="project" value="UniProtKB-KW"/>
</dbReference>
<name>A0ABW0G2I3_9PROT</name>
<dbReference type="Proteomes" id="UP001596166">
    <property type="component" value="Unassembled WGS sequence"/>
</dbReference>
<keyword evidence="3" id="KW-0560">Oxidoreductase</keyword>
<accession>A0ABW0G2I3</accession>
<evidence type="ECO:0000313" key="4">
    <source>
        <dbReference type="Proteomes" id="UP001596166"/>
    </source>
</evidence>
<protein>
    <submittedName>
        <fullName evidence="3">2OG-Fe(II) oxygenase</fullName>
        <ecNumber evidence="3">1.14.11.-</ecNumber>
    </submittedName>
</protein>
<dbReference type="Pfam" id="PF13640">
    <property type="entry name" value="2OG-FeII_Oxy_3"/>
    <property type="match status" value="1"/>
</dbReference>
<dbReference type="EMBL" id="JBHSLC010000010">
    <property type="protein sequence ID" value="MFC5354815.1"/>
    <property type="molecule type" value="Genomic_DNA"/>
</dbReference>
<organism evidence="3 4">
    <name type="scientific">Azospirillum himalayense</name>
    <dbReference type="NCBI Taxonomy" id="654847"/>
    <lineage>
        <taxon>Bacteria</taxon>
        <taxon>Pseudomonadati</taxon>
        <taxon>Pseudomonadota</taxon>
        <taxon>Alphaproteobacteria</taxon>
        <taxon>Rhodospirillales</taxon>
        <taxon>Azospirillaceae</taxon>
        <taxon>Azospirillum</taxon>
    </lineage>
</organism>
<gene>
    <name evidence="3" type="ORF">ACFPMG_07335</name>
</gene>
<evidence type="ECO:0000259" key="2">
    <source>
        <dbReference type="PROSITE" id="PS51471"/>
    </source>
</evidence>